<dbReference type="GO" id="GO:0005886">
    <property type="term" value="C:plasma membrane"/>
    <property type="evidence" value="ECO:0007669"/>
    <property type="project" value="UniProtKB-SubCell"/>
</dbReference>
<protein>
    <submittedName>
        <fullName evidence="8">Putative oxidoreductase</fullName>
    </submittedName>
</protein>
<keyword evidence="5 7" id="KW-1133">Transmembrane helix</keyword>
<dbReference type="Proteomes" id="UP000272428">
    <property type="component" value="Unassembled WGS sequence"/>
</dbReference>
<name>A0A495S8F8_9FLAO</name>
<keyword evidence="6 7" id="KW-0472">Membrane</keyword>
<gene>
    <name evidence="8" type="ORF">BCF58_2522</name>
</gene>
<evidence type="ECO:0000256" key="3">
    <source>
        <dbReference type="ARBA" id="ARBA00022475"/>
    </source>
</evidence>
<proteinExistence type="inferred from homology"/>
<dbReference type="OrthoDB" id="346004at2"/>
<dbReference type="PANTHER" id="PTHR33452">
    <property type="entry name" value="OXIDOREDUCTASE CATD-RELATED"/>
    <property type="match status" value="1"/>
</dbReference>
<accession>A0A495S8F8</accession>
<feature type="transmembrane region" description="Helical" evidence="7">
    <location>
        <begin position="83"/>
        <end position="105"/>
    </location>
</feature>
<feature type="transmembrane region" description="Helical" evidence="7">
    <location>
        <begin position="117"/>
        <end position="136"/>
    </location>
</feature>
<feature type="transmembrane region" description="Helical" evidence="7">
    <location>
        <begin position="55"/>
        <end position="76"/>
    </location>
</feature>
<comment type="subcellular location">
    <subcellularLocation>
        <location evidence="1">Cell membrane</location>
        <topology evidence="1">Multi-pass membrane protein</topology>
    </subcellularLocation>
</comment>
<dbReference type="InterPro" id="IPR032808">
    <property type="entry name" value="DoxX"/>
</dbReference>
<evidence type="ECO:0000256" key="1">
    <source>
        <dbReference type="ARBA" id="ARBA00004651"/>
    </source>
</evidence>
<evidence type="ECO:0000256" key="6">
    <source>
        <dbReference type="ARBA" id="ARBA00023136"/>
    </source>
</evidence>
<dbReference type="AlphaFoldDB" id="A0A495S8F8"/>
<dbReference type="PANTHER" id="PTHR33452:SF1">
    <property type="entry name" value="INNER MEMBRANE PROTEIN YPHA-RELATED"/>
    <property type="match status" value="1"/>
</dbReference>
<evidence type="ECO:0000256" key="5">
    <source>
        <dbReference type="ARBA" id="ARBA00022989"/>
    </source>
</evidence>
<comment type="caution">
    <text evidence="8">The sequence shown here is derived from an EMBL/GenBank/DDBJ whole genome shotgun (WGS) entry which is preliminary data.</text>
</comment>
<dbReference type="RefSeq" id="WP_121462146.1">
    <property type="nucleotide sequence ID" value="NZ_RBXB01000003.1"/>
</dbReference>
<evidence type="ECO:0000256" key="7">
    <source>
        <dbReference type="SAM" id="Phobius"/>
    </source>
</evidence>
<keyword evidence="4 7" id="KW-0812">Transmembrane</keyword>
<evidence type="ECO:0000313" key="9">
    <source>
        <dbReference type="Proteomes" id="UP000272428"/>
    </source>
</evidence>
<feature type="transmembrane region" description="Helical" evidence="7">
    <location>
        <begin position="12"/>
        <end position="30"/>
    </location>
</feature>
<keyword evidence="3" id="KW-1003">Cell membrane</keyword>
<dbReference type="InterPro" id="IPR051907">
    <property type="entry name" value="DoxX-like_oxidoreductase"/>
</dbReference>
<reference evidence="8 9" key="1">
    <citation type="submission" date="2018-10" db="EMBL/GenBank/DDBJ databases">
        <title>Genomic Encyclopedia of Archaeal and Bacterial Type Strains, Phase II (KMG-II): from individual species to whole genera.</title>
        <authorList>
            <person name="Goeker M."/>
        </authorList>
    </citation>
    <scope>NUCLEOTIDE SEQUENCE [LARGE SCALE GENOMIC DNA]</scope>
    <source>
        <strain evidence="8 9">DSM 14219</strain>
    </source>
</reference>
<comment type="similarity">
    <text evidence="2">Belongs to the DoxX family.</text>
</comment>
<evidence type="ECO:0000256" key="4">
    <source>
        <dbReference type="ARBA" id="ARBA00022692"/>
    </source>
</evidence>
<evidence type="ECO:0000256" key="2">
    <source>
        <dbReference type="ARBA" id="ARBA00006679"/>
    </source>
</evidence>
<sequence>MKNKIFNTHKDWTGLVMRLTIGLIIFPHGAQKMLGWFQGPGFSKEMEHLTVHMHLPWLISISVILIEFFGAISLIIGFASRVWAIIFGILFTGIIFTAHLEYGFFMNWFGNQKGEGYEYHLLVIGLCIALLLNGSGKYSADQLIQKKTNQYYMNF</sequence>
<organism evidence="8 9">
    <name type="scientific">Chryseobacterium defluvii</name>
    <dbReference type="NCBI Taxonomy" id="160396"/>
    <lineage>
        <taxon>Bacteria</taxon>
        <taxon>Pseudomonadati</taxon>
        <taxon>Bacteroidota</taxon>
        <taxon>Flavobacteriia</taxon>
        <taxon>Flavobacteriales</taxon>
        <taxon>Weeksellaceae</taxon>
        <taxon>Chryseobacterium group</taxon>
        <taxon>Chryseobacterium</taxon>
    </lineage>
</organism>
<evidence type="ECO:0000313" key="8">
    <source>
        <dbReference type="EMBL" id="RKS96102.1"/>
    </source>
</evidence>
<keyword evidence="9" id="KW-1185">Reference proteome</keyword>
<dbReference type="EMBL" id="RBXB01000003">
    <property type="protein sequence ID" value="RKS96102.1"/>
    <property type="molecule type" value="Genomic_DNA"/>
</dbReference>
<dbReference type="Pfam" id="PF07681">
    <property type="entry name" value="DoxX"/>
    <property type="match status" value="1"/>
</dbReference>